<keyword evidence="5" id="KW-1185">Reference proteome</keyword>
<dbReference type="PROSITE" id="PS50977">
    <property type="entry name" value="HTH_TETR_2"/>
    <property type="match status" value="1"/>
</dbReference>
<dbReference type="EMBL" id="VUOC01000001">
    <property type="protein sequence ID" value="KAA2245426.1"/>
    <property type="molecule type" value="Genomic_DNA"/>
</dbReference>
<dbReference type="InterPro" id="IPR009057">
    <property type="entry name" value="Homeodomain-like_sf"/>
</dbReference>
<dbReference type="RefSeq" id="WP_149836815.1">
    <property type="nucleotide sequence ID" value="NZ_VUOC01000001.1"/>
</dbReference>
<comment type="caution">
    <text evidence="4">The sequence shown here is derived from an EMBL/GenBank/DDBJ whole genome shotgun (WGS) entry which is preliminary data.</text>
</comment>
<evidence type="ECO:0000259" key="3">
    <source>
        <dbReference type="PROSITE" id="PS50977"/>
    </source>
</evidence>
<dbReference type="Gene3D" id="1.10.357.10">
    <property type="entry name" value="Tetracycline Repressor, domain 2"/>
    <property type="match status" value="1"/>
</dbReference>
<dbReference type="SUPFAM" id="SSF46689">
    <property type="entry name" value="Homeodomain-like"/>
    <property type="match status" value="1"/>
</dbReference>
<sequence>MRVRDENKEKAIREKAIAMIVREGLDGFGVNKLAKAAGVSPATIYIYYKDRDDLILQIGQEIATDLMAHSLANFDPDAHFAEGLKRQWINRAAYFMQHPVEVAFIEQIRYSHYNEKIHALMKERFSEIMGRFVNNAIERKELVQLPFEVFWSVAYAPLYQLIKFHTQGQSYVNKHFEISHEVMMQTLQLVLKALKP</sequence>
<dbReference type="InterPro" id="IPR001647">
    <property type="entry name" value="HTH_TetR"/>
</dbReference>
<dbReference type="AlphaFoldDB" id="A0A5B2W4F0"/>
<evidence type="ECO:0000313" key="4">
    <source>
        <dbReference type="EMBL" id="KAA2245426.1"/>
    </source>
</evidence>
<proteinExistence type="predicted"/>
<evidence type="ECO:0000256" key="2">
    <source>
        <dbReference type="PROSITE-ProRule" id="PRU00335"/>
    </source>
</evidence>
<dbReference type="PANTHER" id="PTHR43479:SF11">
    <property type="entry name" value="ACREF_ENVCD OPERON REPRESSOR-RELATED"/>
    <property type="match status" value="1"/>
</dbReference>
<protein>
    <submittedName>
        <fullName evidence="4">TetR/AcrR family transcriptional regulator</fullName>
    </submittedName>
</protein>
<dbReference type="GO" id="GO:0003677">
    <property type="term" value="F:DNA binding"/>
    <property type="evidence" value="ECO:0007669"/>
    <property type="project" value="UniProtKB-UniRule"/>
</dbReference>
<evidence type="ECO:0000313" key="5">
    <source>
        <dbReference type="Proteomes" id="UP000324611"/>
    </source>
</evidence>
<accession>A0A5B2W4F0</accession>
<evidence type="ECO:0000256" key="1">
    <source>
        <dbReference type="ARBA" id="ARBA00023125"/>
    </source>
</evidence>
<dbReference type="PANTHER" id="PTHR43479">
    <property type="entry name" value="ACREF/ENVCD OPERON REPRESSOR-RELATED"/>
    <property type="match status" value="1"/>
</dbReference>
<dbReference type="Pfam" id="PF00440">
    <property type="entry name" value="TetR_N"/>
    <property type="match status" value="1"/>
</dbReference>
<gene>
    <name evidence="4" type="ORF">F0L74_05550</name>
</gene>
<name>A0A5B2W4F0_9BACT</name>
<dbReference type="InterPro" id="IPR050624">
    <property type="entry name" value="HTH-type_Tx_Regulator"/>
</dbReference>
<reference evidence="4 5" key="1">
    <citation type="submission" date="2019-09" db="EMBL/GenBank/DDBJ databases">
        <title>Chitinophaga ginsengihumi sp. nov., isolated from soil of ginseng rhizosphere.</title>
        <authorList>
            <person name="Lee J."/>
        </authorList>
    </citation>
    <scope>NUCLEOTIDE SEQUENCE [LARGE SCALE GENOMIC DNA]</scope>
    <source>
        <strain evidence="4 5">BN140078</strain>
    </source>
</reference>
<feature type="domain" description="HTH tetR-type" evidence="3">
    <location>
        <begin position="6"/>
        <end position="66"/>
    </location>
</feature>
<dbReference type="PRINTS" id="PR00455">
    <property type="entry name" value="HTHTETR"/>
</dbReference>
<dbReference type="Proteomes" id="UP000324611">
    <property type="component" value="Unassembled WGS sequence"/>
</dbReference>
<keyword evidence="1 2" id="KW-0238">DNA-binding</keyword>
<feature type="DNA-binding region" description="H-T-H motif" evidence="2">
    <location>
        <begin position="29"/>
        <end position="48"/>
    </location>
</feature>
<reference evidence="4 5" key="2">
    <citation type="submission" date="2019-09" db="EMBL/GenBank/DDBJ databases">
        <authorList>
            <person name="Jin C."/>
        </authorList>
    </citation>
    <scope>NUCLEOTIDE SEQUENCE [LARGE SCALE GENOMIC DNA]</scope>
    <source>
        <strain evidence="4 5">BN140078</strain>
    </source>
</reference>
<organism evidence="4 5">
    <name type="scientific">Chitinophaga agrisoli</name>
    <dbReference type="NCBI Taxonomy" id="2607653"/>
    <lineage>
        <taxon>Bacteria</taxon>
        <taxon>Pseudomonadati</taxon>
        <taxon>Bacteroidota</taxon>
        <taxon>Chitinophagia</taxon>
        <taxon>Chitinophagales</taxon>
        <taxon>Chitinophagaceae</taxon>
        <taxon>Chitinophaga</taxon>
    </lineage>
</organism>